<dbReference type="FunFam" id="1.10.10.2830:FF:000001">
    <property type="entry name" value="Chromosome partitioning protein ParB"/>
    <property type="match status" value="1"/>
</dbReference>
<sequence>MSNLYSNSIFWIEVNKIKPNPHQPRREFEESRLYELADSVRRYGVLQPLVVSRLELEKKDGGLTTEYELIAGERRLRAARLAGLSQVPTIIRVGDDPMMKLELAIIENIQREDLNAVDRSRAFDRLNKEFNFTHAQIGQKVGRSREYVSNTLRILSLPEEILEAVSKGKMSEGHTRPVMMLNDRPKEQNTLFKEILYKKITVREAEQIARRIAYNKIRKKDYLPDPELISLEKKLQETLGTRVHIERKDNGGKIMIDFFSPDDLNYILGLIESNKEEKSGNMLEKFISKITKSPEEKKEEILIDDRSPEEKKESDEESDLYDIKNFSL</sequence>
<dbReference type="FunFam" id="3.90.1530.30:FF:000001">
    <property type="entry name" value="Chromosome partitioning protein ParB"/>
    <property type="match status" value="1"/>
</dbReference>
<dbReference type="Pfam" id="PF23552">
    <property type="entry name" value="ParB_C"/>
    <property type="match status" value="1"/>
</dbReference>
<organism evidence="6 7">
    <name type="scientific">Candidatus Nomurabacteria bacterium RIFCSPLOWO2_01_FULL_33_24</name>
    <dbReference type="NCBI Taxonomy" id="1801765"/>
    <lineage>
        <taxon>Bacteria</taxon>
        <taxon>Candidatus Nomuraibacteriota</taxon>
    </lineage>
</organism>
<feature type="region of interest" description="Disordered" evidence="4">
    <location>
        <begin position="294"/>
        <end position="328"/>
    </location>
</feature>
<dbReference type="PANTHER" id="PTHR33375">
    <property type="entry name" value="CHROMOSOME-PARTITIONING PROTEIN PARB-RELATED"/>
    <property type="match status" value="1"/>
</dbReference>
<dbReference type="SUPFAM" id="SSF110849">
    <property type="entry name" value="ParB/Sulfiredoxin"/>
    <property type="match status" value="1"/>
</dbReference>
<evidence type="ECO:0000256" key="2">
    <source>
        <dbReference type="ARBA" id="ARBA00022829"/>
    </source>
</evidence>
<dbReference type="Gene3D" id="1.10.10.2830">
    <property type="match status" value="1"/>
</dbReference>
<dbReference type="InterPro" id="IPR050336">
    <property type="entry name" value="Chromosome_partition/occlusion"/>
</dbReference>
<dbReference type="NCBIfam" id="TIGR00180">
    <property type="entry name" value="parB_part"/>
    <property type="match status" value="1"/>
</dbReference>
<dbReference type="PANTHER" id="PTHR33375:SF1">
    <property type="entry name" value="CHROMOSOME-PARTITIONING PROTEIN PARB-RELATED"/>
    <property type="match status" value="1"/>
</dbReference>
<evidence type="ECO:0000256" key="3">
    <source>
        <dbReference type="ARBA" id="ARBA00023125"/>
    </source>
</evidence>
<feature type="compositionally biased region" description="Basic and acidic residues" evidence="4">
    <location>
        <begin position="294"/>
        <end position="314"/>
    </location>
</feature>
<comment type="caution">
    <text evidence="6">The sequence shown here is derived from an EMBL/GenBank/DDBJ whole genome shotgun (WGS) entry which is preliminary data.</text>
</comment>
<evidence type="ECO:0000313" key="6">
    <source>
        <dbReference type="EMBL" id="OGI87716.1"/>
    </source>
</evidence>
<keyword evidence="3" id="KW-0238">DNA-binding</keyword>
<evidence type="ECO:0000256" key="4">
    <source>
        <dbReference type="SAM" id="MobiDB-lite"/>
    </source>
</evidence>
<name>A0A1F6X0P2_9BACT</name>
<evidence type="ECO:0000259" key="5">
    <source>
        <dbReference type="SMART" id="SM00470"/>
    </source>
</evidence>
<dbReference type="InterPro" id="IPR041468">
    <property type="entry name" value="HTH_ParB/Spo0J"/>
</dbReference>
<keyword evidence="2" id="KW-0159">Chromosome partition</keyword>
<dbReference type="CDD" id="cd16393">
    <property type="entry name" value="SPO0J_N"/>
    <property type="match status" value="1"/>
</dbReference>
<dbReference type="InterPro" id="IPR003115">
    <property type="entry name" value="ParB_N"/>
</dbReference>
<reference evidence="6 7" key="1">
    <citation type="journal article" date="2016" name="Nat. Commun.">
        <title>Thousands of microbial genomes shed light on interconnected biogeochemical processes in an aquifer system.</title>
        <authorList>
            <person name="Anantharaman K."/>
            <person name="Brown C.T."/>
            <person name="Hug L.A."/>
            <person name="Sharon I."/>
            <person name="Castelle C.J."/>
            <person name="Probst A.J."/>
            <person name="Thomas B.C."/>
            <person name="Singh A."/>
            <person name="Wilkins M.J."/>
            <person name="Karaoz U."/>
            <person name="Brodie E.L."/>
            <person name="Williams K.H."/>
            <person name="Hubbard S.S."/>
            <person name="Banfield J.F."/>
        </authorList>
    </citation>
    <scope>NUCLEOTIDE SEQUENCE [LARGE SCALE GENOMIC DNA]</scope>
</reference>
<dbReference type="Pfam" id="PF02195">
    <property type="entry name" value="ParB_N"/>
    <property type="match status" value="1"/>
</dbReference>
<dbReference type="InterPro" id="IPR036086">
    <property type="entry name" value="ParB/Sulfiredoxin_sf"/>
</dbReference>
<dbReference type="Pfam" id="PF17762">
    <property type="entry name" value="HTH_ParB"/>
    <property type="match status" value="1"/>
</dbReference>
<dbReference type="AlphaFoldDB" id="A0A1F6X0P2"/>
<dbReference type="EMBL" id="MFUP01000009">
    <property type="protein sequence ID" value="OGI87716.1"/>
    <property type="molecule type" value="Genomic_DNA"/>
</dbReference>
<dbReference type="SUPFAM" id="SSF109709">
    <property type="entry name" value="KorB DNA-binding domain-like"/>
    <property type="match status" value="1"/>
</dbReference>
<dbReference type="InterPro" id="IPR004437">
    <property type="entry name" value="ParB/RepB/Spo0J"/>
</dbReference>
<dbReference type="GO" id="GO:0003677">
    <property type="term" value="F:DNA binding"/>
    <property type="evidence" value="ECO:0007669"/>
    <property type="project" value="UniProtKB-KW"/>
</dbReference>
<proteinExistence type="inferred from homology"/>
<evidence type="ECO:0000256" key="1">
    <source>
        <dbReference type="ARBA" id="ARBA00006295"/>
    </source>
</evidence>
<dbReference type="GO" id="GO:0007059">
    <property type="term" value="P:chromosome segregation"/>
    <property type="evidence" value="ECO:0007669"/>
    <property type="project" value="UniProtKB-KW"/>
</dbReference>
<accession>A0A1F6X0P2</accession>
<feature type="domain" description="ParB-like N-terminal" evidence="5">
    <location>
        <begin position="10"/>
        <end position="109"/>
    </location>
</feature>
<dbReference type="GO" id="GO:0045881">
    <property type="term" value="P:positive regulation of sporulation resulting in formation of a cellular spore"/>
    <property type="evidence" value="ECO:0007669"/>
    <property type="project" value="TreeGrafter"/>
</dbReference>
<protein>
    <recommendedName>
        <fullName evidence="5">ParB-like N-terminal domain-containing protein</fullName>
    </recommendedName>
</protein>
<comment type="similarity">
    <text evidence="1">Belongs to the ParB family.</text>
</comment>
<dbReference type="Gene3D" id="3.90.1530.30">
    <property type="match status" value="1"/>
</dbReference>
<dbReference type="SMART" id="SM00470">
    <property type="entry name" value="ParB"/>
    <property type="match status" value="1"/>
</dbReference>
<gene>
    <name evidence="6" type="ORF">A2995_01405</name>
</gene>
<dbReference type="GO" id="GO:0005694">
    <property type="term" value="C:chromosome"/>
    <property type="evidence" value="ECO:0007669"/>
    <property type="project" value="TreeGrafter"/>
</dbReference>
<evidence type="ECO:0000313" key="7">
    <source>
        <dbReference type="Proteomes" id="UP000185809"/>
    </source>
</evidence>
<dbReference type="InterPro" id="IPR057240">
    <property type="entry name" value="ParB_dimer_C"/>
</dbReference>
<dbReference type="Proteomes" id="UP000185809">
    <property type="component" value="Unassembled WGS sequence"/>
</dbReference>